<dbReference type="InterPro" id="IPR044643">
    <property type="entry name" value="TrpF_fam"/>
</dbReference>
<protein>
    <recommendedName>
        <fullName evidence="5 10">N-(5'-phosphoribosyl)anthranilate isomerase</fullName>
        <shortName evidence="10">PRAI</shortName>
        <ecNumber evidence="4 10">5.3.1.24</ecNumber>
    </recommendedName>
</protein>
<dbReference type="FunFam" id="3.20.20.70:FF:000075">
    <property type="entry name" value="Tryptophan biosynthesis protein TRP1"/>
    <property type="match status" value="1"/>
</dbReference>
<evidence type="ECO:0000256" key="7">
    <source>
        <dbReference type="ARBA" id="ARBA00022822"/>
    </source>
</evidence>
<evidence type="ECO:0000256" key="1">
    <source>
        <dbReference type="ARBA" id="ARBA00001164"/>
    </source>
</evidence>
<dbReference type="GO" id="GO:0000162">
    <property type="term" value="P:L-tryptophan biosynthetic process"/>
    <property type="evidence" value="ECO:0007669"/>
    <property type="project" value="UniProtKB-UniRule"/>
</dbReference>
<keyword evidence="8 10" id="KW-0057">Aromatic amino acid biosynthesis</keyword>
<evidence type="ECO:0000256" key="5">
    <source>
        <dbReference type="ARBA" id="ARBA00022272"/>
    </source>
</evidence>
<dbReference type="InterPro" id="IPR011060">
    <property type="entry name" value="RibuloseP-bd_barrel"/>
</dbReference>
<keyword evidence="6 10" id="KW-0028">Amino-acid biosynthesis</keyword>
<dbReference type="EC" id="5.3.1.24" evidence="4 10"/>
<dbReference type="RefSeq" id="WP_077405055.1">
    <property type="nucleotide sequence ID" value="NZ_CP019650.1"/>
</dbReference>
<name>A0A1Q2M646_9GAMM</name>
<dbReference type="PANTHER" id="PTHR42894">
    <property type="entry name" value="N-(5'-PHOSPHORIBOSYL)ANTHRANILATE ISOMERASE"/>
    <property type="match status" value="1"/>
</dbReference>
<evidence type="ECO:0000256" key="3">
    <source>
        <dbReference type="ARBA" id="ARBA00007571"/>
    </source>
</evidence>
<comment type="catalytic activity">
    <reaction evidence="1 10">
        <text>N-(5-phospho-beta-D-ribosyl)anthranilate = 1-(2-carboxyphenylamino)-1-deoxy-D-ribulose 5-phosphate</text>
        <dbReference type="Rhea" id="RHEA:21540"/>
        <dbReference type="ChEBI" id="CHEBI:18277"/>
        <dbReference type="ChEBI" id="CHEBI:58613"/>
        <dbReference type="EC" id="5.3.1.24"/>
    </reaction>
</comment>
<evidence type="ECO:0000256" key="4">
    <source>
        <dbReference type="ARBA" id="ARBA00012572"/>
    </source>
</evidence>
<evidence type="ECO:0000313" key="13">
    <source>
        <dbReference type="Proteomes" id="UP000188219"/>
    </source>
</evidence>
<dbReference type="UniPathway" id="UPA00035">
    <property type="reaction ID" value="UER00042"/>
</dbReference>
<keyword evidence="13" id="KW-1185">Reference proteome</keyword>
<proteinExistence type="inferred from homology"/>
<comment type="similarity">
    <text evidence="3 10">Belongs to the TrpF family.</text>
</comment>
<dbReference type="SUPFAM" id="SSF51366">
    <property type="entry name" value="Ribulose-phoshate binding barrel"/>
    <property type="match status" value="1"/>
</dbReference>
<dbReference type="Proteomes" id="UP000188219">
    <property type="component" value="Chromosome"/>
</dbReference>
<evidence type="ECO:0000256" key="8">
    <source>
        <dbReference type="ARBA" id="ARBA00023141"/>
    </source>
</evidence>
<dbReference type="EMBL" id="CP019650">
    <property type="protein sequence ID" value="AQQ68213.1"/>
    <property type="molecule type" value="Genomic_DNA"/>
</dbReference>
<dbReference type="CDD" id="cd00405">
    <property type="entry name" value="PRAI"/>
    <property type="match status" value="1"/>
</dbReference>
<evidence type="ECO:0000256" key="6">
    <source>
        <dbReference type="ARBA" id="ARBA00022605"/>
    </source>
</evidence>
<dbReference type="PANTHER" id="PTHR42894:SF1">
    <property type="entry name" value="N-(5'-PHOSPHORIBOSYL)ANTHRANILATE ISOMERASE"/>
    <property type="match status" value="1"/>
</dbReference>
<reference evidence="12" key="1">
    <citation type="submission" date="2017-02" db="EMBL/GenBank/DDBJ databases">
        <title>Genome of Microbulbifer agarilyticus GP101.</title>
        <authorList>
            <person name="Jung J."/>
            <person name="Bae S.S."/>
            <person name="Baek K."/>
        </authorList>
    </citation>
    <scope>NUCLEOTIDE SEQUENCE [LARGE SCALE GENOMIC DNA]</scope>
    <source>
        <strain evidence="12">GP101</strain>
    </source>
</reference>
<dbReference type="InterPro" id="IPR013785">
    <property type="entry name" value="Aldolase_TIM"/>
</dbReference>
<dbReference type="NCBIfam" id="NF002298">
    <property type="entry name" value="PRK01222.1-4"/>
    <property type="match status" value="1"/>
</dbReference>
<evidence type="ECO:0000256" key="9">
    <source>
        <dbReference type="ARBA" id="ARBA00023235"/>
    </source>
</evidence>
<dbReference type="Pfam" id="PF00697">
    <property type="entry name" value="PRAI"/>
    <property type="match status" value="1"/>
</dbReference>
<dbReference type="Gene3D" id="3.20.20.70">
    <property type="entry name" value="Aldolase class I"/>
    <property type="match status" value="1"/>
</dbReference>
<evidence type="ECO:0000256" key="2">
    <source>
        <dbReference type="ARBA" id="ARBA00004664"/>
    </source>
</evidence>
<sequence length="220" mass="23531">MRVKICGITSVEDARLAVDAGADALGMVFYPPSPRHVSLEQAAEIARAVTPFVVLTGLFVDAHPQEVEQVLAQVPLNLLQFHGNETAAYCRQFHRPYIKALRMKPELNPSEAMSAYPDARGYLLDAYRKGVPGGTGDTFDWQRVPQGRERNDRQVILAGGLNPANVTQAISAAVPDAVDVSGGVEAAPGRKDPDKVREFVRAARAAATSGASSNALIQGV</sequence>
<dbReference type="InterPro" id="IPR001240">
    <property type="entry name" value="PRAI_dom"/>
</dbReference>
<dbReference type="KEGG" id="maga:Mag101_11620"/>
<dbReference type="HAMAP" id="MF_00135">
    <property type="entry name" value="PRAI"/>
    <property type="match status" value="1"/>
</dbReference>
<gene>
    <name evidence="10" type="primary">trpF</name>
    <name evidence="12" type="ORF">Mag101_11620</name>
</gene>
<dbReference type="GO" id="GO:0004640">
    <property type="term" value="F:phosphoribosylanthranilate isomerase activity"/>
    <property type="evidence" value="ECO:0007669"/>
    <property type="project" value="UniProtKB-UniRule"/>
</dbReference>
<dbReference type="AlphaFoldDB" id="A0A1Q2M646"/>
<evidence type="ECO:0000313" key="12">
    <source>
        <dbReference type="EMBL" id="AQQ68213.1"/>
    </source>
</evidence>
<evidence type="ECO:0000259" key="11">
    <source>
        <dbReference type="Pfam" id="PF00697"/>
    </source>
</evidence>
<accession>A0A1Q2M646</accession>
<dbReference type="eggNOG" id="COG0135">
    <property type="taxonomic scope" value="Bacteria"/>
</dbReference>
<organism evidence="12 13">
    <name type="scientific">Microbulbifer agarilyticus</name>
    <dbReference type="NCBI Taxonomy" id="260552"/>
    <lineage>
        <taxon>Bacteria</taxon>
        <taxon>Pseudomonadati</taxon>
        <taxon>Pseudomonadota</taxon>
        <taxon>Gammaproteobacteria</taxon>
        <taxon>Cellvibrionales</taxon>
        <taxon>Microbulbiferaceae</taxon>
        <taxon>Microbulbifer</taxon>
    </lineage>
</organism>
<keyword evidence="7 10" id="KW-0822">Tryptophan biosynthesis</keyword>
<feature type="domain" description="N-(5'phosphoribosyl) anthranilate isomerase (PRAI)" evidence="11">
    <location>
        <begin position="3"/>
        <end position="201"/>
    </location>
</feature>
<comment type="pathway">
    <text evidence="2 10">Amino-acid biosynthesis; L-tryptophan biosynthesis; L-tryptophan from chorismate: step 3/5.</text>
</comment>
<dbReference type="STRING" id="260552.Mag101_11620"/>
<dbReference type="OrthoDB" id="9796196at2"/>
<evidence type="ECO:0000256" key="10">
    <source>
        <dbReference type="HAMAP-Rule" id="MF_00135"/>
    </source>
</evidence>
<keyword evidence="9 10" id="KW-0413">Isomerase</keyword>